<proteinExistence type="predicted"/>
<dbReference type="STRING" id="634771.SAMN04488128_10770"/>
<evidence type="ECO:0000256" key="2">
    <source>
        <dbReference type="ARBA" id="ARBA00022748"/>
    </source>
</evidence>
<evidence type="ECO:0000256" key="5">
    <source>
        <dbReference type="SAM" id="SignalP"/>
    </source>
</evidence>
<dbReference type="PROSITE" id="PS00194">
    <property type="entry name" value="THIOREDOXIN_1"/>
    <property type="match status" value="1"/>
</dbReference>
<keyword evidence="5" id="KW-0732">Signal</keyword>
<evidence type="ECO:0000256" key="3">
    <source>
        <dbReference type="ARBA" id="ARBA00023157"/>
    </source>
</evidence>
<dbReference type="InterPro" id="IPR050553">
    <property type="entry name" value="Thioredoxin_ResA/DsbE_sf"/>
</dbReference>
<organism evidence="7 8">
    <name type="scientific">Chitinophaga eiseniae</name>
    <dbReference type="NCBI Taxonomy" id="634771"/>
    <lineage>
        <taxon>Bacteria</taxon>
        <taxon>Pseudomonadati</taxon>
        <taxon>Bacteroidota</taxon>
        <taxon>Chitinophagia</taxon>
        <taxon>Chitinophagales</taxon>
        <taxon>Chitinophagaceae</taxon>
        <taxon>Chitinophaga</taxon>
    </lineage>
</organism>
<keyword evidence="2" id="KW-0201">Cytochrome c-type biogenesis</keyword>
<dbReference type="OrthoDB" id="750178at2"/>
<dbReference type="Pfam" id="PF00578">
    <property type="entry name" value="AhpC-TSA"/>
    <property type="match status" value="1"/>
</dbReference>
<name>A0A1T4TYX9_9BACT</name>
<sequence>MRKIALTTACLLPVLAFAQEGPYTISGSIGKDNTFEKAYLYSSNSKGRVIDSVAINNGSFTFTGKTDIPARAFLFTGNTLSSSFTANRLVFYLEQGNIKVESADSIANATVKGGAANTVHQQYKTASSDVTKRSDALSKKYYGTPPAERQQEAFKQQYQADNKAIAAAQQKVVTTFIKAHPNTTVSLDALTEWAGYDPDPEVAEPVFKLLSSTVRKSKSGQQFANLLESQRRTAIGVVAPEFTQNDTLGNPVSLKDFRGKYVLVDFWASWCGPCRQENPNVVAAFNKFKDKNFTILGVSLDNENGKSFWMQAIHDDQLQWTQVSDLKGWKNEAAKMYGVQGIPANFLIGPDGKIVAKNLRADALEKKLAALLQ</sequence>
<evidence type="ECO:0000313" key="7">
    <source>
        <dbReference type="EMBL" id="SKA45677.1"/>
    </source>
</evidence>
<dbReference type="Pfam" id="PF14289">
    <property type="entry name" value="DUF4369"/>
    <property type="match status" value="1"/>
</dbReference>
<evidence type="ECO:0000259" key="6">
    <source>
        <dbReference type="PROSITE" id="PS51352"/>
    </source>
</evidence>
<dbReference type="InterPro" id="IPR036249">
    <property type="entry name" value="Thioredoxin-like_sf"/>
</dbReference>
<keyword evidence="3" id="KW-1015">Disulfide bond</keyword>
<dbReference type="PANTHER" id="PTHR42852:SF6">
    <property type="entry name" value="THIOL:DISULFIDE INTERCHANGE PROTEIN DSBE"/>
    <property type="match status" value="1"/>
</dbReference>
<protein>
    <submittedName>
        <fullName evidence="7">Peroxiredoxin</fullName>
    </submittedName>
</protein>
<dbReference type="AlphaFoldDB" id="A0A1T4TYX9"/>
<evidence type="ECO:0000256" key="4">
    <source>
        <dbReference type="ARBA" id="ARBA00023284"/>
    </source>
</evidence>
<dbReference type="PROSITE" id="PS51352">
    <property type="entry name" value="THIOREDOXIN_2"/>
    <property type="match status" value="1"/>
</dbReference>
<dbReference type="GO" id="GO:0016491">
    <property type="term" value="F:oxidoreductase activity"/>
    <property type="evidence" value="ECO:0007669"/>
    <property type="project" value="InterPro"/>
</dbReference>
<dbReference type="InterPro" id="IPR017937">
    <property type="entry name" value="Thioredoxin_CS"/>
</dbReference>
<feature type="domain" description="Thioredoxin" evidence="6">
    <location>
        <begin position="233"/>
        <end position="373"/>
    </location>
</feature>
<keyword evidence="8" id="KW-1185">Reference proteome</keyword>
<dbReference type="InterPro" id="IPR000866">
    <property type="entry name" value="AhpC/TSA"/>
</dbReference>
<evidence type="ECO:0000313" key="8">
    <source>
        <dbReference type="Proteomes" id="UP000190367"/>
    </source>
</evidence>
<dbReference type="GO" id="GO:0016209">
    <property type="term" value="F:antioxidant activity"/>
    <property type="evidence" value="ECO:0007669"/>
    <property type="project" value="InterPro"/>
</dbReference>
<dbReference type="Gene3D" id="3.40.30.10">
    <property type="entry name" value="Glutaredoxin"/>
    <property type="match status" value="1"/>
</dbReference>
<reference evidence="8" key="1">
    <citation type="submission" date="2017-02" db="EMBL/GenBank/DDBJ databases">
        <authorList>
            <person name="Varghese N."/>
            <person name="Submissions S."/>
        </authorList>
    </citation>
    <scope>NUCLEOTIDE SEQUENCE [LARGE SCALE GENOMIC DNA]</scope>
    <source>
        <strain evidence="8">DSM 22224</strain>
    </source>
</reference>
<feature type="chain" id="PRO_5010544149" evidence="5">
    <location>
        <begin position="19"/>
        <end position="373"/>
    </location>
</feature>
<dbReference type="SUPFAM" id="SSF52833">
    <property type="entry name" value="Thioredoxin-like"/>
    <property type="match status" value="1"/>
</dbReference>
<dbReference type="InterPro" id="IPR025380">
    <property type="entry name" value="DUF4369"/>
</dbReference>
<keyword evidence="4" id="KW-0676">Redox-active center</keyword>
<dbReference type="GO" id="GO:0030313">
    <property type="term" value="C:cell envelope"/>
    <property type="evidence" value="ECO:0007669"/>
    <property type="project" value="UniProtKB-SubCell"/>
</dbReference>
<dbReference type="PANTHER" id="PTHR42852">
    <property type="entry name" value="THIOL:DISULFIDE INTERCHANGE PROTEIN DSBE"/>
    <property type="match status" value="1"/>
</dbReference>
<comment type="subcellular location">
    <subcellularLocation>
        <location evidence="1">Cell envelope</location>
    </subcellularLocation>
</comment>
<evidence type="ECO:0000256" key="1">
    <source>
        <dbReference type="ARBA" id="ARBA00004196"/>
    </source>
</evidence>
<dbReference type="EMBL" id="FUWZ01000007">
    <property type="protein sequence ID" value="SKA45677.1"/>
    <property type="molecule type" value="Genomic_DNA"/>
</dbReference>
<gene>
    <name evidence="7" type="ORF">SAMN04488128_10770</name>
</gene>
<feature type="signal peptide" evidence="5">
    <location>
        <begin position="1"/>
        <end position="18"/>
    </location>
</feature>
<dbReference type="GO" id="GO:0017004">
    <property type="term" value="P:cytochrome complex assembly"/>
    <property type="evidence" value="ECO:0007669"/>
    <property type="project" value="UniProtKB-KW"/>
</dbReference>
<dbReference type="RefSeq" id="WP_078672905.1">
    <property type="nucleotide sequence ID" value="NZ_FUWZ01000007.1"/>
</dbReference>
<accession>A0A1T4TYX9</accession>
<dbReference type="InterPro" id="IPR013766">
    <property type="entry name" value="Thioredoxin_domain"/>
</dbReference>
<dbReference type="CDD" id="cd02966">
    <property type="entry name" value="TlpA_like_family"/>
    <property type="match status" value="1"/>
</dbReference>
<dbReference type="Proteomes" id="UP000190367">
    <property type="component" value="Unassembled WGS sequence"/>
</dbReference>